<dbReference type="InterPro" id="IPR039921">
    <property type="entry name" value="Inscuteable"/>
</dbReference>
<feature type="domain" description="Protein inscuteable homologue C-terminal" evidence="2">
    <location>
        <begin position="3"/>
        <end position="107"/>
    </location>
</feature>
<evidence type="ECO:0000313" key="4">
    <source>
        <dbReference type="Proteomes" id="UP000299102"/>
    </source>
</evidence>
<sequence length="278" mass="30853">MIATLMNIDYDGFASLTNAFVQSDAVRTLLLICIDHSLASVRAQALRALTTICCAPEPIAQLGSCGGIEIIRDILQVGGSTNFKNNTKRNEIEKREAVALLTQVTAAWHGPDHKEQIVAMLYNMSLNKKCHSHLANAGIINFITYTYETEFYKSYDSRGENEAQKRCIKAILHTLTRLVQDSVLGIELLEQQKQLPTSLIFKLNSTQDAKQQLSSHNGNSDSSHGIPFPTLPLLQQTSDNKKFTSTEFRNDGKRKDFENATPATGKLCLTETHKPNSI</sequence>
<dbReference type="EMBL" id="BGZK01002966">
    <property type="protein sequence ID" value="GBP97595.1"/>
    <property type="molecule type" value="Genomic_DNA"/>
</dbReference>
<keyword evidence="4" id="KW-1185">Reference proteome</keyword>
<dbReference type="OrthoDB" id="5796379at2759"/>
<feature type="region of interest" description="Disordered" evidence="1">
    <location>
        <begin position="210"/>
        <end position="233"/>
    </location>
</feature>
<dbReference type="InterPro" id="IPR011989">
    <property type="entry name" value="ARM-like"/>
</dbReference>
<dbReference type="GO" id="GO:0008093">
    <property type="term" value="F:cytoskeletal anchor activity"/>
    <property type="evidence" value="ECO:0007669"/>
    <property type="project" value="TreeGrafter"/>
</dbReference>
<evidence type="ECO:0000259" key="2">
    <source>
        <dbReference type="Pfam" id="PF19427"/>
    </source>
</evidence>
<name>A0A4C2AF51_EUMVA</name>
<dbReference type="STRING" id="151549.A0A4C2AF51"/>
<dbReference type="GO" id="GO:0000132">
    <property type="term" value="P:establishment of mitotic spindle orientation"/>
    <property type="evidence" value="ECO:0007669"/>
    <property type="project" value="TreeGrafter"/>
</dbReference>
<comment type="caution">
    <text evidence="3">The sequence shown here is derived from an EMBL/GenBank/DDBJ whole genome shotgun (WGS) entry which is preliminary data.</text>
</comment>
<dbReference type="AlphaFoldDB" id="A0A4C2AF51"/>
<dbReference type="GO" id="GO:0009786">
    <property type="term" value="P:regulation of asymmetric cell division"/>
    <property type="evidence" value="ECO:0007669"/>
    <property type="project" value="TreeGrafter"/>
</dbReference>
<dbReference type="InterPro" id="IPR045789">
    <property type="entry name" value="Insc_C"/>
</dbReference>
<proteinExistence type="predicted"/>
<dbReference type="GO" id="GO:0045176">
    <property type="term" value="P:apical protein localization"/>
    <property type="evidence" value="ECO:0007669"/>
    <property type="project" value="TreeGrafter"/>
</dbReference>
<dbReference type="Gene3D" id="1.25.10.10">
    <property type="entry name" value="Leucine-rich Repeat Variant"/>
    <property type="match status" value="1"/>
</dbReference>
<dbReference type="Proteomes" id="UP000299102">
    <property type="component" value="Unassembled WGS sequence"/>
</dbReference>
<evidence type="ECO:0000256" key="1">
    <source>
        <dbReference type="SAM" id="MobiDB-lite"/>
    </source>
</evidence>
<dbReference type="SUPFAM" id="SSF48371">
    <property type="entry name" value="ARM repeat"/>
    <property type="match status" value="1"/>
</dbReference>
<evidence type="ECO:0000313" key="3">
    <source>
        <dbReference type="EMBL" id="GBP97595.1"/>
    </source>
</evidence>
<dbReference type="PANTHER" id="PTHR21386">
    <property type="entry name" value="INSCUTEABLE"/>
    <property type="match status" value="1"/>
</dbReference>
<dbReference type="InterPro" id="IPR016024">
    <property type="entry name" value="ARM-type_fold"/>
</dbReference>
<accession>A0A4C2AF51</accession>
<protein>
    <recommendedName>
        <fullName evidence="2">Protein inscuteable homologue C-terminal domain-containing protein</fullName>
    </recommendedName>
</protein>
<dbReference type="Pfam" id="PF19427">
    <property type="entry name" value="Insc_C"/>
    <property type="match status" value="1"/>
</dbReference>
<dbReference type="PANTHER" id="PTHR21386:SF0">
    <property type="entry name" value="PROTEIN INSCUTEABLE HOMOLOG"/>
    <property type="match status" value="1"/>
</dbReference>
<gene>
    <name evidence="3" type="ORF">EVAR_65918_1</name>
</gene>
<organism evidence="3 4">
    <name type="scientific">Eumeta variegata</name>
    <name type="common">Bagworm moth</name>
    <name type="synonym">Eumeta japonica</name>
    <dbReference type="NCBI Taxonomy" id="151549"/>
    <lineage>
        <taxon>Eukaryota</taxon>
        <taxon>Metazoa</taxon>
        <taxon>Ecdysozoa</taxon>
        <taxon>Arthropoda</taxon>
        <taxon>Hexapoda</taxon>
        <taxon>Insecta</taxon>
        <taxon>Pterygota</taxon>
        <taxon>Neoptera</taxon>
        <taxon>Endopterygota</taxon>
        <taxon>Lepidoptera</taxon>
        <taxon>Glossata</taxon>
        <taxon>Ditrysia</taxon>
        <taxon>Tineoidea</taxon>
        <taxon>Psychidae</taxon>
        <taxon>Oiketicinae</taxon>
        <taxon>Eumeta</taxon>
    </lineage>
</organism>
<feature type="compositionally biased region" description="Low complexity" evidence="1">
    <location>
        <begin position="214"/>
        <end position="225"/>
    </location>
</feature>
<reference evidence="3 4" key="1">
    <citation type="journal article" date="2019" name="Commun. Biol.">
        <title>The bagworm genome reveals a unique fibroin gene that provides high tensile strength.</title>
        <authorList>
            <person name="Kono N."/>
            <person name="Nakamura H."/>
            <person name="Ohtoshi R."/>
            <person name="Tomita M."/>
            <person name="Numata K."/>
            <person name="Arakawa K."/>
        </authorList>
    </citation>
    <scope>NUCLEOTIDE SEQUENCE [LARGE SCALE GENOMIC DNA]</scope>
</reference>
<dbReference type="GO" id="GO:0008356">
    <property type="term" value="P:asymmetric cell division"/>
    <property type="evidence" value="ECO:0007669"/>
    <property type="project" value="InterPro"/>
</dbReference>
<dbReference type="GO" id="GO:0045179">
    <property type="term" value="C:apical cortex"/>
    <property type="evidence" value="ECO:0007669"/>
    <property type="project" value="TreeGrafter"/>
</dbReference>